<dbReference type="Pfam" id="PF00646">
    <property type="entry name" value="F-box"/>
    <property type="match status" value="1"/>
</dbReference>
<dbReference type="InterPro" id="IPR036047">
    <property type="entry name" value="F-box-like_dom_sf"/>
</dbReference>
<dbReference type="InterPro" id="IPR053772">
    <property type="entry name" value="At1g61320/At1g61330-like"/>
</dbReference>
<dbReference type="InterPro" id="IPR001810">
    <property type="entry name" value="F-box_dom"/>
</dbReference>
<dbReference type="Gene3D" id="3.80.10.10">
    <property type="entry name" value="Ribonuclease Inhibitor"/>
    <property type="match status" value="1"/>
</dbReference>
<dbReference type="PANTHER" id="PTHR34145:SF65">
    <property type="entry name" value="FBD DOMAIN-CONTAINING PROTEIN"/>
    <property type="match status" value="1"/>
</dbReference>
<reference evidence="4" key="2">
    <citation type="journal article" date="2015" name="Data Brief">
        <title>Shoot transcriptome of the giant reed, Arundo donax.</title>
        <authorList>
            <person name="Barrero R.A."/>
            <person name="Guerrero F.D."/>
            <person name="Moolhuijzen P."/>
            <person name="Goolsby J.A."/>
            <person name="Tidwell J."/>
            <person name="Bellgard S.E."/>
            <person name="Bellgard M.I."/>
        </authorList>
    </citation>
    <scope>NUCLEOTIDE SEQUENCE</scope>
    <source>
        <tissue evidence="4">Shoot tissue taken approximately 20 cm above the soil surface</tissue>
    </source>
</reference>
<accession>A0A0A9CLJ8</accession>
<dbReference type="AlphaFoldDB" id="A0A0A9CLJ8"/>
<evidence type="ECO:0000256" key="1">
    <source>
        <dbReference type="SAM" id="MobiDB-lite"/>
    </source>
</evidence>
<dbReference type="EMBL" id="GBRH01222562">
    <property type="protein sequence ID" value="JAD75333.1"/>
    <property type="molecule type" value="Transcribed_RNA"/>
</dbReference>
<dbReference type="SUPFAM" id="SSF81383">
    <property type="entry name" value="F-box domain"/>
    <property type="match status" value="1"/>
</dbReference>
<organism evidence="4">
    <name type="scientific">Arundo donax</name>
    <name type="common">Giant reed</name>
    <name type="synonym">Donax arundinaceus</name>
    <dbReference type="NCBI Taxonomy" id="35708"/>
    <lineage>
        <taxon>Eukaryota</taxon>
        <taxon>Viridiplantae</taxon>
        <taxon>Streptophyta</taxon>
        <taxon>Embryophyta</taxon>
        <taxon>Tracheophyta</taxon>
        <taxon>Spermatophyta</taxon>
        <taxon>Magnoliopsida</taxon>
        <taxon>Liliopsida</taxon>
        <taxon>Poales</taxon>
        <taxon>Poaceae</taxon>
        <taxon>PACMAD clade</taxon>
        <taxon>Arundinoideae</taxon>
        <taxon>Arundineae</taxon>
        <taxon>Arundo</taxon>
    </lineage>
</organism>
<dbReference type="SUPFAM" id="SSF52058">
    <property type="entry name" value="L domain-like"/>
    <property type="match status" value="1"/>
</dbReference>
<evidence type="ECO:0008006" key="5">
    <source>
        <dbReference type="Google" id="ProtNLM"/>
    </source>
</evidence>
<feature type="domain" description="F-box" evidence="2">
    <location>
        <begin position="50"/>
        <end position="86"/>
    </location>
</feature>
<dbReference type="Pfam" id="PF23622">
    <property type="entry name" value="LRR_At1g61320_AtMIF1"/>
    <property type="match status" value="1"/>
</dbReference>
<evidence type="ECO:0000313" key="4">
    <source>
        <dbReference type="EMBL" id="JAD75333.1"/>
    </source>
</evidence>
<dbReference type="InterPro" id="IPR055357">
    <property type="entry name" value="LRR_At1g61320_AtMIF1"/>
</dbReference>
<feature type="region of interest" description="Disordered" evidence="1">
    <location>
        <begin position="1"/>
        <end position="42"/>
    </location>
</feature>
<sequence>MGAEKVTRRRGAGNSTMALQSGASASKKRRVGEEGEGSDAAVAAAEEDRISALPEELRLRILALLPLKSAIRTGALSSPWRALWARRWPAPASLDLHRHSGDDPERLHESFERWGRFSLTVHFRYRAYRFPNPNRYLDDEDLQRYLDYAAACDVEDLHIDIAGHFVSTGSMLCFPPGCSRLARLSLRRVGDFSFGYSLPSDAFSALEVIHLHSVRLIDLDHLLSASPRLRTLDLRYCESVDVLGAISVSPARGHLRSLTVAECNNVTKIDAVRACGLRSFRLSSALLSTYRIPATASLDGLYICLRGPNVRNPLSHWIRALPNLASLTILTICSIALATESLCVGALWIGCLFDQVEEITKLKRASATNVCYGQHQPISYLYVLQDLPLSPAREALCAAPSKQP</sequence>
<feature type="compositionally biased region" description="Polar residues" evidence="1">
    <location>
        <begin position="13"/>
        <end position="24"/>
    </location>
</feature>
<feature type="domain" description="At1g61320/AtMIF1 LRR" evidence="3">
    <location>
        <begin position="190"/>
        <end position="331"/>
    </location>
</feature>
<dbReference type="InterPro" id="IPR032675">
    <property type="entry name" value="LRR_dom_sf"/>
</dbReference>
<proteinExistence type="predicted"/>
<name>A0A0A9CLJ8_ARUDO</name>
<reference evidence="4" key="1">
    <citation type="submission" date="2014-09" db="EMBL/GenBank/DDBJ databases">
        <authorList>
            <person name="Magalhaes I.L.F."/>
            <person name="Oliveira U."/>
            <person name="Santos F.R."/>
            <person name="Vidigal T.H.D.A."/>
            <person name="Brescovit A.D."/>
            <person name="Santos A.J."/>
        </authorList>
    </citation>
    <scope>NUCLEOTIDE SEQUENCE</scope>
    <source>
        <tissue evidence="4">Shoot tissue taken approximately 20 cm above the soil surface</tissue>
    </source>
</reference>
<evidence type="ECO:0000259" key="3">
    <source>
        <dbReference type="Pfam" id="PF23622"/>
    </source>
</evidence>
<dbReference type="Gene3D" id="1.20.1280.50">
    <property type="match status" value="1"/>
</dbReference>
<dbReference type="PANTHER" id="PTHR34145">
    <property type="entry name" value="OS02G0105600 PROTEIN"/>
    <property type="match status" value="1"/>
</dbReference>
<protein>
    <recommendedName>
        <fullName evidence="5">F-box domain-containing protein</fullName>
    </recommendedName>
</protein>
<evidence type="ECO:0000259" key="2">
    <source>
        <dbReference type="Pfam" id="PF00646"/>
    </source>
</evidence>